<dbReference type="PANTHER" id="PTHR14469:SF0">
    <property type="entry name" value="FAMILY WITH SEQUENCE SIMILARITY 113"/>
    <property type="match status" value="1"/>
</dbReference>
<protein>
    <submittedName>
        <fullName evidence="2">Uncharacterized protein</fullName>
    </submittedName>
</protein>
<reference evidence="2" key="1">
    <citation type="submission" date="2021-02" db="EMBL/GenBank/DDBJ databases">
        <authorList>
            <person name="Nowell W R."/>
        </authorList>
    </citation>
    <scope>NUCLEOTIDE SEQUENCE</scope>
</reference>
<dbReference type="AlphaFoldDB" id="A0A816VLY5"/>
<comment type="similarity">
    <text evidence="1">Belongs to the PC-esterase family.</text>
</comment>
<accession>A0A816VLY5</accession>
<evidence type="ECO:0000313" key="3">
    <source>
        <dbReference type="Proteomes" id="UP000663856"/>
    </source>
</evidence>
<dbReference type="EMBL" id="CAJNRF010010549">
    <property type="protein sequence ID" value="CAF2121786.1"/>
    <property type="molecule type" value="Genomic_DNA"/>
</dbReference>
<comment type="caution">
    <text evidence="2">The sequence shown here is derived from an EMBL/GenBank/DDBJ whole genome shotgun (WGS) entry which is preliminary data.</text>
</comment>
<name>A0A816VLY5_9BILA</name>
<evidence type="ECO:0000313" key="2">
    <source>
        <dbReference type="EMBL" id="CAF2121786.1"/>
    </source>
</evidence>
<organism evidence="2 3">
    <name type="scientific">Rotaria magnacalcarata</name>
    <dbReference type="NCBI Taxonomy" id="392030"/>
    <lineage>
        <taxon>Eukaryota</taxon>
        <taxon>Metazoa</taxon>
        <taxon>Spiralia</taxon>
        <taxon>Gnathifera</taxon>
        <taxon>Rotifera</taxon>
        <taxon>Eurotatoria</taxon>
        <taxon>Bdelloidea</taxon>
        <taxon>Philodinida</taxon>
        <taxon>Philodinidae</taxon>
        <taxon>Rotaria</taxon>
    </lineage>
</organism>
<evidence type="ECO:0000256" key="1">
    <source>
        <dbReference type="ARBA" id="ARBA00037957"/>
    </source>
</evidence>
<sequence length="156" mass="18491">MVATDVTSEEVQTVLKGKKVLIIGDSICRGMYKDLACLLHGNDRLLKPDELIFNRHNKNNKYALFDEIIDHFKVDRSNSINNIERRKLVSTEHDYHIQYWFCSRIWNKSMEELSLSIEQYDCVFIQSLIYDLSRYHDFNGQLFLQNLHICISNMKK</sequence>
<dbReference type="PANTHER" id="PTHR14469">
    <property type="entry name" value="SARCOMA ANTIGEN NY-SAR-23"/>
    <property type="match status" value="1"/>
</dbReference>
<dbReference type="Proteomes" id="UP000663856">
    <property type="component" value="Unassembled WGS sequence"/>
</dbReference>
<gene>
    <name evidence="2" type="ORF">WKI299_LOCUS24547</name>
</gene>
<proteinExistence type="inferred from homology"/>